<gene>
    <name evidence="2" type="ORF">LTR16_000170</name>
</gene>
<feature type="compositionally biased region" description="Polar residues" evidence="1">
    <location>
        <begin position="70"/>
        <end position="87"/>
    </location>
</feature>
<feature type="region of interest" description="Disordered" evidence="1">
    <location>
        <begin position="233"/>
        <end position="364"/>
    </location>
</feature>
<comment type="caution">
    <text evidence="2">The sequence shown here is derived from an EMBL/GenBank/DDBJ whole genome shotgun (WGS) entry which is preliminary data.</text>
</comment>
<reference evidence="2 3" key="1">
    <citation type="submission" date="2023-08" db="EMBL/GenBank/DDBJ databases">
        <title>Black Yeasts Isolated from many extreme environments.</title>
        <authorList>
            <person name="Coleine C."/>
            <person name="Stajich J.E."/>
            <person name="Selbmann L."/>
        </authorList>
    </citation>
    <scope>NUCLEOTIDE SEQUENCE [LARGE SCALE GENOMIC DNA]</scope>
    <source>
        <strain evidence="2 3">CCFEE 536</strain>
    </source>
</reference>
<feature type="compositionally biased region" description="Low complexity" evidence="1">
    <location>
        <begin position="98"/>
        <end position="119"/>
    </location>
</feature>
<sequence>MSGALPDESGTVHRTPVSGLIHRDLPAVPAATTSYMDLFSPVKPIAQSPERRLTLRPRPRIFSSTFRNTVLSPTVGSPKRSLSSPSRNLDLFPSECTSGATSGVSSSGDSLSFPDDSSSQDLRPPVPPKSPGRAATLSVHHFAKPIPKKGKGRRVSYRRMPGSFVDSSSSLATNSTSCSSISNGKILADLRRVDNDGQKSRKGSLAFFAPYMQPKAAPASNLKDCSAQKRAMKGHKKEYKGEVVSQAQKHDSADELEDEWEDDIWLTSDTEAVHNPISTSTRSSRTTSSTADHSTSTAHQVDNNDDDDDDDGMVTAASHRSPLASDGKFVPPSPIVRSLFPRISSKSQGVSRQRKAAGSPSRDIARDRRALGELQHNAVVLAGPPKVYAPDEAHSQWGSVPDSGATVEMQPPSPPSRRPSQYLSQPLPQTHPHPRTRKQQTSSPPQRPHPRPTISHYVSPKPGPAPVPVPVYADTYHTFRPQEQNGLVVHEETRTYACPCPCCPALRDEVRTLRAEMERLRLEVGVVRRGWSAGGRR</sequence>
<evidence type="ECO:0000313" key="2">
    <source>
        <dbReference type="EMBL" id="KAK5257596.1"/>
    </source>
</evidence>
<dbReference type="Proteomes" id="UP001357485">
    <property type="component" value="Unassembled WGS sequence"/>
</dbReference>
<feature type="compositionally biased region" description="Acidic residues" evidence="1">
    <location>
        <begin position="303"/>
        <end position="312"/>
    </location>
</feature>
<proteinExistence type="predicted"/>
<evidence type="ECO:0000256" key="1">
    <source>
        <dbReference type="SAM" id="MobiDB-lite"/>
    </source>
</evidence>
<feature type="region of interest" description="Disordered" evidence="1">
    <location>
        <begin position="70"/>
        <end position="141"/>
    </location>
</feature>
<feature type="compositionally biased region" description="Acidic residues" evidence="1">
    <location>
        <begin position="254"/>
        <end position="264"/>
    </location>
</feature>
<evidence type="ECO:0000313" key="3">
    <source>
        <dbReference type="Proteomes" id="UP001357485"/>
    </source>
</evidence>
<accession>A0ABR0M0A6</accession>
<name>A0ABR0M0A6_9PEZI</name>
<feature type="region of interest" description="Disordered" evidence="1">
    <location>
        <begin position="390"/>
        <end position="465"/>
    </location>
</feature>
<dbReference type="EMBL" id="JAVRRA010008209">
    <property type="protein sequence ID" value="KAK5257596.1"/>
    <property type="molecule type" value="Genomic_DNA"/>
</dbReference>
<organism evidence="2 3">
    <name type="scientific">Cryomyces antarcticus</name>
    <dbReference type="NCBI Taxonomy" id="329879"/>
    <lineage>
        <taxon>Eukaryota</taxon>
        <taxon>Fungi</taxon>
        <taxon>Dikarya</taxon>
        <taxon>Ascomycota</taxon>
        <taxon>Pezizomycotina</taxon>
        <taxon>Dothideomycetes</taxon>
        <taxon>Dothideomycetes incertae sedis</taxon>
        <taxon>Cryomyces</taxon>
    </lineage>
</organism>
<feature type="compositionally biased region" description="Low complexity" evidence="1">
    <location>
        <begin position="278"/>
        <end position="299"/>
    </location>
</feature>
<protein>
    <submittedName>
        <fullName evidence="2">Uncharacterized protein</fullName>
    </submittedName>
</protein>
<keyword evidence="3" id="KW-1185">Reference proteome</keyword>